<organism evidence="2 3">
    <name type="scientific">Estrella lausannensis</name>
    <dbReference type="NCBI Taxonomy" id="483423"/>
    <lineage>
        <taxon>Bacteria</taxon>
        <taxon>Pseudomonadati</taxon>
        <taxon>Chlamydiota</taxon>
        <taxon>Chlamydiia</taxon>
        <taxon>Parachlamydiales</taxon>
        <taxon>Candidatus Criblamydiaceae</taxon>
        <taxon>Estrella</taxon>
    </lineage>
</organism>
<evidence type="ECO:0000313" key="3">
    <source>
        <dbReference type="Proteomes" id="UP000220251"/>
    </source>
</evidence>
<evidence type="ECO:0000256" key="1">
    <source>
        <dbReference type="SAM" id="MobiDB-lite"/>
    </source>
</evidence>
<gene>
    <name evidence="2" type="ORF">ELAC_1814</name>
</gene>
<feature type="compositionally biased region" description="Basic and acidic residues" evidence="1">
    <location>
        <begin position="415"/>
        <end position="430"/>
    </location>
</feature>
<sequence>MIPLNGANAANQCQYPEIIVIEDESEVVFKQEPVSIEENTEEKQNLRVGEVGRRCLKQKLINVSELEDTLTDKMKRMKDIKRAHSKPLKESGDRGKNTLSFVRQTLKEANRCWENQQFVKAAELYSQVAYHKEARRDLAKASHIQVFRDLYLSHLEIWKGSESVQEKAAAIDQARYSLNQYLKEEVNGVCRQSHFATFAHDVFELAVKLMQDQCEASFEHWDSLLAIYLEHPILVGVEAFKGCIDDVLYNMTACISNLAASHPNVSQELAERMRELLNHQSIPQDLKENYQRWLLIEWNVAIVEKAVQVADGDNMEGMQVILATVVEEKEGAGEQNRVVSSTEDFLVDWMLESGTAGDSPNPVQPMVFNPFMNEGDEPQPLFDGPQPLFEDEEAEVVQAMHILVNLNPVNRSLKRSRESDHDFGDKRRKS</sequence>
<feature type="region of interest" description="Disordered" evidence="1">
    <location>
        <begin position="410"/>
        <end position="430"/>
    </location>
</feature>
<dbReference type="EMBL" id="CWGJ01000026">
    <property type="protein sequence ID" value="CRX39139.1"/>
    <property type="molecule type" value="Genomic_DNA"/>
</dbReference>
<dbReference type="RefSeq" id="WP_098039006.1">
    <property type="nucleotide sequence ID" value="NZ_CWGJ01000026.1"/>
</dbReference>
<evidence type="ECO:0000313" key="2">
    <source>
        <dbReference type="EMBL" id="CRX39139.1"/>
    </source>
</evidence>
<reference evidence="3" key="1">
    <citation type="submission" date="2015-06" db="EMBL/GenBank/DDBJ databases">
        <authorList>
            <person name="Bertelli C."/>
        </authorList>
    </citation>
    <scope>NUCLEOTIDE SEQUENCE [LARGE SCALE GENOMIC DNA]</scope>
    <source>
        <strain evidence="3">CRIB-30</strain>
    </source>
</reference>
<proteinExistence type="predicted"/>
<dbReference type="Proteomes" id="UP000220251">
    <property type="component" value="Unassembled WGS sequence"/>
</dbReference>
<accession>A0A0H5DTG8</accession>
<dbReference type="AlphaFoldDB" id="A0A0H5DTG8"/>
<name>A0A0H5DTG8_9BACT</name>
<keyword evidence="3" id="KW-1185">Reference proteome</keyword>
<protein>
    <submittedName>
        <fullName evidence="2">Uncharacterized protein</fullName>
    </submittedName>
</protein>